<reference evidence="6 7" key="1">
    <citation type="submission" date="2018-07" db="EMBL/GenBank/DDBJ databases">
        <title>Freshwater and sediment microbial communities from various areas in North America, analyzing microbe dynamics in response to fracking.</title>
        <authorList>
            <person name="Lamendella R."/>
        </authorList>
    </citation>
    <scope>NUCLEOTIDE SEQUENCE [LARGE SCALE GENOMIC DNA]</scope>
    <source>
        <strain evidence="6 7">160A</strain>
    </source>
</reference>
<evidence type="ECO:0000313" key="7">
    <source>
        <dbReference type="Proteomes" id="UP000252733"/>
    </source>
</evidence>
<dbReference type="RefSeq" id="WP_114436368.1">
    <property type="nucleotide sequence ID" value="NZ_QPIZ01000003.1"/>
</dbReference>
<proteinExistence type="inferred from homology"/>
<name>A0A368VHR5_9BACT</name>
<evidence type="ECO:0000256" key="3">
    <source>
        <dbReference type="ARBA" id="ARBA00023125"/>
    </source>
</evidence>
<dbReference type="AlphaFoldDB" id="A0A368VHR5"/>
<keyword evidence="3" id="KW-0238">DNA-binding</keyword>
<feature type="domain" description="Type I restriction modification DNA specificity" evidence="5">
    <location>
        <begin position="235"/>
        <end position="417"/>
    </location>
</feature>
<comment type="caution">
    <text evidence="6">The sequence shown here is derived from an EMBL/GenBank/DDBJ whole genome shotgun (WGS) entry which is preliminary data.</text>
</comment>
<feature type="coiled-coil region" evidence="4">
    <location>
        <begin position="391"/>
        <end position="425"/>
    </location>
</feature>
<dbReference type="PANTHER" id="PTHR43140">
    <property type="entry name" value="TYPE-1 RESTRICTION ENZYME ECOKI SPECIFICITY PROTEIN"/>
    <property type="match status" value="1"/>
</dbReference>
<protein>
    <submittedName>
        <fullName evidence="6">Type I restriction enzyme S subunit</fullName>
    </submittedName>
</protein>
<dbReference type="SUPFAM" id="SSF116734">
    <property type="entry name" value="DNA methylase specificity domain"/>
    <property type="match status" value="2"/>
</dbReference>
<dbReference type="InterPro" id="IPR000055">
    <property type="entry name" value="Restrct_endonuc_typeI_TRD"/>
</dbReference>
<evidence type="ECO:0000256" key="4">
    <source>
        <dbReference type="SAM" id="Coils"/>
    </source>
</evidence>
<organism evidence="6 7">
    <name type="scientific">Marinilabilia salmonicolor</name>
    <dbReference type="NCBI Taxonomy" id="989"/>
    <lineage>
        <taxon>Bacteria</taxon>
        <taxon>Pseudomonadati</taxon>
        <taxon>Bacteroidota</taxon>
        <taxon>Bacteroidia</taxon>
        <taxon>Marinilabiliales</taxon>
        <taxon>Marinilabiliaceae</taxon>
        <taxon>Marinilabilia</taxon>
    </lineage>
</organism>
<dbReference type="GO" id="GO:0003677">
    <property type="term" value="F:DNA binding"/>
    <property type="evidence" value="ECO:0007669"/>
    <property type="project" value="UniProtKB-KW"/>
</dbReference>
<dbReference type="GO" id="GO:0009307">
    <property type="term" value="P:DNA restriction-modification system"/>
    <property type="evidence" value="ECO:0007669"/>
    <property type="project" value="UniProtKB-KW"/>
</dbReference>
<accession>A0A368VHR5</accession>
<dbReference type="InterPro" id="IPR051212">
    <property type="entry name" value="Type-I_RE_S_subunit"/>
</dbReference>
<comment type="similarity">
    <text evidence="1">Belongs to the type-I restriction system S methylase family.</text>
</comment>
<dbReference type="Proteomes" id="UP000252733">
    <property type="component" value="Unassembled WGS sequence"/>
</dbReference>
<evidence type="ECO:0000259" key="5">
    <source>
        <dbReference type="Pfam" id="PF01420"/>
    </source>
</evidence>
<dbReference type="Pfam" id="PF01420">
    <property type="entry name" value="Methylase_S"/>
    <property type="match status" value="2"/>
</dbReference>
<keyword evidence="4" id="KW-0175">Coiled coil</keyword>
<dbReference type="Gene3D" id="3.90.220.20">
    <property type="entry name" value="DNA methylase specificity domains"/>
    <property type="match status" value="2"/>
</dbReference>
<keyword evidence="7" id="KW-1185">Reference proteome</keyword>
<evidence type="ECO:0000313" key="6">
    <source>
        <dbReference type="EMBL" id="RCW38541.1"/>
    </source>
</evidence>
<evidence type="ECO:0000256" key="1">
    <source>
        <dbReference type="ARBA" id="ARBA00010923"/>
    </source>
</evidence>
<dbReference type="EMBL" id="QPIZ01000003">
    <property type="protein sequence ID" value="RCW38541.1"/>
    <property type="molecule type" value="Genomic_DNA"/>
</dbReference>
<feature type="domain" description="Type I restriction modification DNA specificity" evidence="5">
    <location>
        <begin position="97"/>
        <end position="197"/>
    </location>
</feature>
<dbReference type="PANTHER" id="PTHR43140:SF1">
    <property type="entry name" value="TYPE I RESTRICTION ENZYME ECOKI SPECIFICITY SUBUNIT"/>
    <property type="match status" value="1"/>
</dbReference>
<keyword evidence="2" id="KW-0680">Restriction system</keyword>
<evidence type="ECO:0000256" key="2">
    <source>
        <dbReference type="ARBA" id="ARBA00022747"/>
    </source>
</evidence>
<dbReference type="CDD" id="cd17256">
    <property type="entry name" value="RMtype1_S_EcoJA65PI-TRD1-CR1_like"/>
    <property type="match status" value="1"/>
</dbReference>
<gene>
    <name evidence="6" type="ORF">DFO77_1036</name>
</gene>
<sequence>MVEFEYKNTGIDWLSKFPKHWRIDRIKDHFRDDLKQINEKDLSKIEEVAHYSIPSFDENGEPEICTGDSIRSGKKVLKGIGVLYSKLNCWKPRVWSYAINKDDILSVASTEFIGLRPIHDNQNDLTYIQYLLSSEAFTSTVKIFLKSVTNSHQRISPETFVSQNIPLPPLPEQKAIANYLDKACRRIDSIIDIKQKQLERIDGYFSSKVKEIISSGVNKDHTKKESGFDWFKNIPKNWKVVRLKSVLSKINSGVTPKGGSTSYIDEGIPLIRSQNIRFNKLDLSEVVYITEDIHNGMSNSKLIKGDVLLNITGASLGRCFYYNSSDEANVNQHVCILRPFQLIRTKFLYYLMRSEIGQAQILSGFTGSGREGLSFESIKRFRIPLPPKDEQEQIEIQLDSLSLKIQKLNEKIKNQITTLQAYRKSLIHECVTGKKQIWKGKIETVS</sequence>
<dbReference type="InterPro" id="IPR044946">
    <property type="entry name" value="Restrct_endonuc_typeI_TRD_sf"/>
</dbReference>